<protein>
    <submittedName>
        <fullName evidence="1">Uncharacterized protein</fullName>
    </submittedName>
</protein>
<dbReference type="HOGENOM" id="CLU_003703_0_3_1"/>
<dbReference type="InParanoid" id="A0A0C3FH69"/>
<dbReference type="Proteomes" id="UP000054166">
    <property type="component" value="Unassembled WGS sequence"/>
</dbReference>
<accession>A0A0C3FH69</accession>
<dbReference type="OrthoDB" id="2618192at2759"/>
<reference evidence="1 2" key="1">
    <citation type="submission" date="2014-04" db="EMBL/GenBank/DDBJ databases">
        <authorList>
            <consortium name="DOE Joint Genome Institute"/>
            <person name="Kuo A."/>
            <person name="Tarkka M."/>
            <person name="Buscot F."/>
            <person name="Kohler A."/>
            <person name="Nagy L.G."/>
            <person name="Floudas D."/>
            <person name="Copeland A."/>
            <person name="Barry K.W."/>
            <person name="Cichocki N."/>
            <person name="Veneault-Fourrey C."/>
            <person name="LaButti K."/>
            <person name="Lindquist E.A."/>
            <person name="Lipzen A."/>
            <person name="Lundell T."/>
            <person name="Morin E."/>
            <person name="Murat C."/>
            <person name="Sun H."/>
            <person name="Tunlid A."/>
            <person name="Henrissat B."/>
            <person name="Grigoriev I.V."/>
            <person name="Hibbett D.S."/>
            <person name="Martin F."/>
            <person name="Nordberg H.P."/>
            <person name="Cantor M.N."/>
            <person name="Hua S.X."/>
        </authorList>
    </citation>
    <scope>NUCLEOTIDE SEQUENCE [LARGE SCALE GENOMIC DNA]</scope>
    <source>
        <strain evidence="1 2">F 1598</strain>
    </source>
</reference>
<dbReference type="AlphaFoldDB" id="A0A0C3FH69"/>
<evidence type="ECO:0000313" key="1">
    <source>
        <dbReference type="EMBL" id="KIM79146.1"/>
    </source>
</evidence>
<name>A0A0C3FH69_PILCF</name>
<organism evidence="1 2">
    <name type="scientific">Piloderma croceum (strain F 1598)</name>
    <dbReference type="NCBI Taxonomy" id="765440"/>
    <lineage>
        <taxon>Eukaryota</taxon>
        <taxon>Fungi</taxon>
        <taxon>Dikarya</taxon>
        <taxon>Basidiomycota</taxon>
        <taxon>Agaricomycotina</taxon>
        <taxon>Agaricomycetes</taxon>
        <taxon>Agaricomycetidae</taxon>
        <taxon>Atheliales</taxon>
        <taxon>Atheliaceae</taxon>
        <taxon>Piloderma</taxon>
    </lineage>
</organism>
<reference evidence="2" key="2">
    <citation type="submission" date="2015-01" db="EMBL/GenBank/DDBJ databases">
        <title>Evolutionary Origins and Diversification of the Mycorrhizal Mutualists.</title>
        <authorList>
            <consortium name="DOE Joint Genome Institute"/>
            <consortium name="Mycorrhizal Genomics Consortium"/>
            <person name="Kohler A."/>
            <person name="Kuo A."/>
            <person name="Nagy L.G."/>
            <person name="Floudas D."/>
            <person name="Copeland A."/>
            <person name="Barry K.W."/>
            <person name="Cichocki N."/>
            <person name="Veneault-Fourrey C."/>
            <person name="LaButti K."/>
            <person name="Lindquist E.A."/>
            <person name="Lipzen A."/>
            <person name="Lundell T."/>
            <person name="Morin E."/>
            <person name="Murat C."/>
            <person name="Riley R."/>
            <person name="Ohm R."/>
            <person name="Sun H."/>
            <person name="Tunlid A."/>
            <person name="Henrissat B."/>
            <person name="Grigoriev I.V."/>
            <person name="Hibbett D.S."/>
            <person name="Martin F."/>
        </authorList>
    </citation>
    <scope>NUCLEOTIDE SEQUENCE [LARGE SCALE GENOMIC DNA]</scope>
    <source>
        <strain evidence="2">F 1598</strain>
    </source>
</reference>
<gene>
    <name evidence="1" type="ORF">PILCRDRAFT_10574</name>
</gene>
<keyword evidence="2" id="KW-1185">Reference proteome</keyword>
<proteinExistence type="predicted"/>
<dbReference type="STRING" id="765440.A0A0C3FH69"/>
<evidence type="ECO:0000313" key="2">
    <source>
        <dbReference type="Proteomes" id="UP000054166"/>
    </source>
</evidence>
<sequence>MGPASRRETIDDYFGDWNHKKVIGMGVSLLHKMKNVVPGRSEHVWNFIEFSNSLPADSVLKWLESLHQLNAAATPLQQAKIQERKSSLRWRINAWTTIQHLYMPEVSTMHSTEIAPSDFPLHLPSSLPAQTACLPALQQHEFRLCEAQAYESLDELRDHLCLWTHMYKYKNKNIVRQHANTRCQNIISTVQDKANTSVTKYHTVRAAIVKLLPHCINNEGWCGWLLPLAKEDICALKEGEEGESEGRRSLSWIWRIVGVGGDLDDEGLQEALHIKWCRSCARAMCWLEEVLFLCEEMRRVLAFLEWHAGWWDEQENMLTGLSDAQEGVVAYASMGADHDVLELNTTASMAMLNIPPEEPSS</sequence>
<dbReference type="EMBL" id="KN833011">
    <property type="protein sequence ID" value="KIM79146.1"/>
    <property type="molecule type" value="Genomic_DNA"/>
</dbReference>